<reference evidence="2 3" key="1">
    <citation type="submission" date="2014-07" db="EMBL/GenBank/DDBJ databases">
        <title>Draft genome sequence of Thalassospira profundimaris PR54-5.</title>
        <authorList>
            <person name="Lai Q."/>
            <person name="Shao Z."/>
        </authorList>
    </citation>
    <scope>NUCLEOTIDE SEQUENCE [LARGE SCALE GENOMIC DNA]</scope>
    <source>
        <strain evidence="2 3">PR54-5</strain>
    </source>
</reference>
<feature type="transmembrane region" description="Helical" evidence="1">
    <location>
        <begin position="94"/>
        <end position="110"/>
    </location>
</feature>
<evidence type="ECO:0000313" key="2">
    <source>
        <dbReference type="EMBL" id="RCK49208.1"/>
    </source>
</evidence>
<organism evidence="2 3">
    <name type="scientific">Thalassospira profundimaris</name>
    <dbReference type="NCBI Taxonomy" id="502049"/>
    <lineage>
        <taxon>Bacteria</taxon>
        <taxon>Pseudomonadati</taxon>
        <taxon>Pseudomonadota</taxon>
        <taxon>Alphaproteobacteria</taxon>
        <taxon>Rhodospirillales</taxon>
        <taxon>Thalassospiraceae</taxon>
        <taxon>Thalassospira</taxon>
    </lineage>
</organism>
<sequence length="158" mass="17448">MKKLFFVFTTHPVSLAIWTILVMAMVVMTGWAHFATLSFAFEVGIFDADVTLEEDVAVILVAFGVFLEMREMLTKRGYGAEVAEKQHILNELSERYGAYLLIIGLLMEINDQCFEPLLENTGFAAIGVLTMAFFDGLALVLGLGFLAKLFAPNRSAVA</sequence>
<accession>A0A367X6A1</accession>
<evidence type="ECO:0000313" key="3">
    <source>
        <dbReference type="Proteomes" id="UP000252255"/>
    </source>
</evidence>
<keyword evidence="1" id="KW-0812">Transmembrane</keyword>
<dbReference type="OrthoDB" id="9903394at2"/>
<feature type="transmembrane region" description="Helical" evidence="1">
    <location>
        <begin position="56"/>
        <end position="73"/>
    </location>
</feature>
<dbReference type="AlphaFoldDB" id="A0A367X6A1"/>
<feature type="transmembrane region" description="Helical" evidence="1">
    <location>
        <begin position="122"/>
        <end position="146"/>
    </location>
</feature>
<proteinExistence type="predicted"/>
<name>A0A367X6A1_9PROT</name>
<keyword evidence="1" id="KW-1133">Transmembrane helix</keyword>
<dbReference type="RefSeq" id="WP_114096481.1">
    <property type="nucleotide sequence ID" value="NZ_JPWI01000001.1"/>
</dbReference>
<dbReference type="Proteomes" id="UP000252255">
    <property type="component" value="Unassembled WGS sequence"/>
</dbReference>
<gene>
    <name evidence="2" type="ORF">TH30_02475</name>
</gene>
<comment type="caution">
    <text evidence="2">The sequence shown here is derived from an EMBL/GenBank/DDBJ whole genome shotgun (WGS) entry which is preliminary data.</text>
</comment>
<protein>
    <submittedName>
        <fullName evidence="2">Uncharacterized protein</fullName>
    </submittedName>
</protein>
<evidence type="ECO:0000256" key="1">
    <source>
        <dbReference type="SAM" id="Phobius"/>
    </source>
</evidence>
<dbReference type="EMBL" id="JPWI01000001">
    <property type="protein sequence ID" value="RCK49208.1"/>
    <property type="molecule type" value="Genomic_DNA"/>
</dbReference>
<keyword evidence="1" id="KW-0472">Membrane</keyword>